<dbReference type="InterPro" id="IPR009057">
    <property type="entry name" value="Homeodomain-like_sf"/>
</dbReference>
<evidence type="ECO:0000313" key="5">
    <source>
        <dbReference type="EMBL" id="SAK41313.1"/>
    </source>
</evidence>
<dbReference type="Gene3D" id="3.40.50.880">
    <property type="match status" value="1"/>
</dbReference>
<gene>
    <name evidence="5" type="ORF">AWB80_00375</name>
</gene>
<comment type="caution">
    <text evidence="5">The sequence shown here is derived from an EMBL/GenBank/DDBJ whole genome shotgun (WGS) entry which is preliminary data.</text>
</comment>
<evidence type="ECO:0000256" key="3">
    <source>
        <dbReference type="ARBA" id="ARBA00023163"/>
    </source>
</evidence>
<feature type="domain" description="HTH araC/xylS-type" evidence="4">
    <location>
        <begin position="216"/>
        <end position="314"/>
    </location>
</feature>
<dbReference type="SUPFAM" id="SSF46689">
    <property type="entry name" value="Homeodomain-like"/>
    <property type="match status" value="2"/>
</dbReference>
<organism evidence="5 6">
    <name type="scientific">Caballeronia pedi</name>
    <dbReference type="NCBI Taxonomy" id="1777141"/>
    <lineage>
        <taxon>Bacteria</taxon>
        <taxon>Pseudomonadati</taxon>
        <taxon>Pseudomonadota</taxon>
        <taxon>Betaproteobacteria</taxon>
        <taxon>Burkholderiales</taxon>
        <taxon>Burkholderiaceae</taxon>
        <taxon>Caballeronia</taxon>
    </lineage>
</organism>
<dbReference type="PANTHER" id="PTHR43130">
    <property type="entry name" value="ARAC-FAMILY TRANSCRIPTIONAL REGULATOR"/>
    <property type="match status" value="1"/>
</dbReference>
<dbReference type="AlphaFoldDB" id="A0A157Z7C2"/>
<dbReference type="OrthoDB" id="8543772at2"/>
<proteinExistence type="predicted"/>
<keyword evidence="2" id="KW-0238">DNA-binding</keyword>
<evidence type="ECO:0000256" key="2">
    <source>
        <dbReference type="ARBA" id="ARBA00023125"/>
    </source>
</evidence>
<dbReference type="PROSITE" id="PS01124">
    <property type="entry name" value="HTH_ARAC_FAMILY_2"/>
    <property type="match status" value="1"/>
</dbReference>
<dbReference type="InterPro" id="IPR052158">
    <property type="entry name" value="INH-QAR"/>
</dbReference>
<evidence type="ECO:0000259" key="4">
    <source>
        <dbReference type="PROSITE" id="PS01124"/>
    </source>
</evidence>
<dbReference type="SUPFAM" id="SSF52317">
    <property type="entry name" value="Class I glutamine amidotransferase-like"/>
    <property type="match status" value="1"/>
</dbReference>
<dbReference type="Pfam" id="PF12833">
    <property type="entry name" value="HTH_18"/>
    <property type="match status" value="1"/>
</dbReference>
<evidence type="ECO:0000256" key="1">
    <source>
        <dbReference type="ARBA" id="ARBA00023015"/>
    </source>
</evidence>
<keyword evidence="1" id="KW-0805">Transcription regulation</keyword>
<name>A0A157Z7C2_9BURK</name>
<keyword evidence="6" id="KW-1185">Reference proteome</keyword>
<dbReference type="STRING" id="1777141.AWB80_00375"/>
<dbReference type="PROSITE" id="PS00041">
    <property type="entry name" value="HTH_ARAC_FAMILY_1"/>
    <property type="match status" value="1"/>
</dbReference>
<reference evidence="5" key="1">
    <citation type="submission" date="2016-01" db="EMBL/GenBank/DDBJ databases">
        <authorList>
            <person name="Peeters C."/>
        </authorList>
    </citation>
    <scope>NUCLEOTIDE SEQUENCE [LARGE SCALE GENOMIC DNA]</scope>
    <source>
        <strain evidence="5">LMG 29323</strain>
    </source>
</reference>
<dbReference type="Proteomes" id="UP000054911">
    <property type="component" value="Unassembled WGS sequence"/>
</dbReference>
<accession>A0A157Z7C2</accession>
<dbReference type="PANTHER" id="PTHR43130:SF3">
    <property type="entry name" value="HTH-TYPE TRANSCRIPTIONAL REGULATOR RV1931C"/>
    <property type="match status" value="1"/>
</dbReference>
<dbReference type="GO" id="GO:0043565">
    <property type="term" value="F:sequence-specific DNA binding"/>
    <property type="evidence" value="ECO:0007669"/>
    <property type="project" value="InterPro"/>
</dbReference>
<dbReference type="GO" id="GO:0003700">
    <property type="term" value="F:DNA-binding transcription factor activity"/>
    <property type="evidence" value="ECO:0007669"/>
    <property type="project" value="InterPro"/>
</dbReference>
<dbReference type="InterPro" id="IPR002818">
    <property type="entry name" value="DJ-1/PfpI"/>
</dbReference>
<dbReference type="InterPro" id="IPR018060">
    <property type="entry name" value="HTH_AraC"/>
</dbReference>
<dbReference type="Pfam" id="PF01965">
    <property type="entry name" value="DJ-1_PfpI"/>
    <property type="match status" value="1"/>
</dbReference>
<sequence length="318" mass="34624">MHRHSIAVVAFDRISPFHLAVPCIVFGEERGGIGVPSFDFRVCALEADALATSAGFTIAARHSLDALAGADVIIVPSWRDPDEKPPAALLDALRAAHARGAHIVGLCLGSYVLAAAGLLDGRAATTHWAWADDFARRYPRVRLDPNVLYIDDGNLTTSAGTAAGLDCCLHVLRKLAGSHAANQVARRLVVPPHRQGSQAQFIDEPLPERANGEKLAGLLDWMRAHLQTDHSLDELAARMAMSRRNFTRRFRETTGTTVGAWLTGQRVAFAQRLLEDTDLPIDRIAEDSGFRTGATLRQHFALTLKTSPSAYRRAFRGV</sequence>
<dbReference type="CDD" id="cd03137">
    <property type="entry name" value="GATase1_AraC_1"/>
    <property type="match status" value="1"/>
</dbReference>
<evidence type="ECO:0000313" key="6">
    <source>
        <dbReference type="Proteomes" id="UP000054911"/>
    </source>
</evidence>
<dbReference type="InterPro" id="IPR029062">
    <property type="entry name" value="Class_I_gatase-like"/>
</dbReference>
<dbReference type="RefSeq" id="WP_061173094.1">
    <property type="nucleotide sequence ID" value="NZ_FCOE02000001.1"/>
</dbReference>
<keyword evidence="3" id="KW-0804">Transcription</keyword>
<dbReference type="InterPro" id="IPR018062">
    <property type="entry name" value="HTH_AraC-typ_CS"/>
</dbReference>
<protein>
    <submittedName>
        <fullName evidence="5">Transcriptional regulator</fullName>
    </submittedName>
</protein>
<dbReference type="Gene3D" id="1.10.10.60">
    <property type="entry name" value="Homeodomain-like"/>
    <property type="match status" value="1"/>
</dbReference>
<dbReference type="EMBL" id="FCOE02000001">
    <property type="protein sequence ID" value="SAK41313.1"/>
    <property type="molecule type" value="Genomic_DNA"/>
</dbReference>
<dbReference type="SMART" id="SM00342">
    <property type="entry name" value="HTH_ARAC"/>
    <property type="match status" value="1"/>
</dbReference>